<evidence type="ECO:0000313" key="2">
    <source>
        <dbReference type="EMBL" id="KAK8037295.1"/>
    </source>
</evidence>
<accession>A0ABR1SUC8</accession>
<keyword evidence="1" id="KW-0472">Membrane</keyword>
<organism evidence="2 3">
    <name type="scientific">Apiospora marii</name>
    <dbReference type="NCBI Taxonomy" id="335849"/>
    <lineage>
        <taxon>Eukaryota</taxon>
        <taxon>Fungi</taxon>
        <taxon>Dikarya</taxon>
        <taxon>Ascomycota</taxon>
        <taxon>Pezizomycotina</taxon>
        <taxon>Sordariomycetes</taxon>
        <taxon>Xylariomycetidae</taxon>
        <taxon>Amphisphaeriales</taxon>
        <taxon>Apiosporaceae</taxon>
        <taxon>Apiospora</taxon>
    </lineage>
</organism>
<evidence type="ECO:0000256" key="1">
    <source>
        <dbReference type="SAM" id="Phobius"/>
    </source>
</evidence>
<keyword evidence="3" id="KW-1185">Reference proteome</keyword>
<feature type="transmembrane region" description="Helical" evidence="1">
    <location>
        <begin position="26"/>
        <end position="53"/>
    </location>
</feature>
<dbReference type="EMBL" id="JAQQWI010000002">
    <property type="protein sequence ID" value="KAK8037295.1"/>
    <property type="molecule type" value="Genomic_DNA"/>
</dbReference>
<proteinExistence type="predicted"/>
<evidence type="ECO:0000313" key="3">
    <source>
        <dbReference type="Proteomes" id="UP001396898"/>
    </source>
</evidence>
<gene>
    <name evidence="2" type="ORF">PG991_000641</name>
</gene>
<keyword evidence="1" id="KW-0812">Transmembrane</keyword>
<comment type="caution">
    <text evidence="2">The sequence shown here is derived from an EMBL/GenBank/DDBJ whole genome shotgun (WGS) entry which is preliminary data.</text>
</comment>
<reference evidence="2 3" key="1">
    <citation type="submission" date="2023-01" db="EMBL/GenBank/DDBJ databases">
        <title>Analysis of 21 Apiospora genomes using comparative genomics revels a genus with tremendous synthesis potential of carbohydrate active enzymes and secondary metabolites.</title>
        <authorList>
            <person name="Sorensen T."/>
        </authorList>
    </citation>
    <scope>NUCLEOTIDE SEQUENCE [LARGE SCALE GENOMIC DNA]</scope>
    <source>
        <strain evidence="2 3">CBS 20057</strain>
    </source>
</reference>
<name>A0ABR1SUC8_9PEZI</name>
<dbReference type="Proteomes" id="UP001396898">
    <property type="component" value="Unassembled WGS sequence"/>
</dbReference>
<protein>
    <submittedName>
        <fullName evidence="2">Uncharacterized protein</fullName>
    </submittedName>
</protein>
<sequence length="75" mass="7847">MAQRVLPRRVDDHRCGRLPFPDGACFATAGSLVCLATVYGFFSAAITAIWVCISSAATARAHPMSSACTTSARGV</sequence>
<keyword evidence="1" id="KW-1133">Transmembrane helix</keyword>